<feature type="compositionally biased region" description="Polar residues" evidence="2">
    <location>
        <begin position="553"/>
        <end position="576"/>
    </location>
</feature>
<dbReference type="GeneID" id="54412354"/>
<dbReference type="GO" id="GO:0016887">
    <property type="term" value="F:ATP hydrolysis activity"/>
    <property type="evidence" value="ECO:0007669"/>
    <property type="project" value="TreeGrafter"/>
</dbReference>
<dbReference type="PANTHER" id="PTHR24115">
    <property type="entry name" value="KINESIN-RELATED"/>
    <property type="match status" value="1"/>
</dbReference>
<dbReference type="GO" id="GO:0005871">
    <property type="term" value="C:kinesin complex"/>
    <property type="evidence" value="ECO:0007669"/>
    <property type="project" value="TreeGrafter"/>
</dbReference>
<name>A0A6A5ZZ90_9PLEO</name>
<evidence type="ECO:0000256" key="2">
    <source>
        <dbReference type="SAM" id="MobiDB-lite"/>
    </source>
</evidence>
<feature type="compositionally biased region" description="Low complexity" evidence="2">
    <location>
        <begin position="431"/>
        <end position="455"/>
    </location>
</feature>
<dbReference type="InterPro" id="IPR001752">
    <property type="entry name" value="Kinesin_motor_dom"/>
</dbReference>
<feature type="compositionally biased region" description="Polar residues" evidence="2">
    <location>
        <begin position="732"/>
        <end position="755"/>
    </location>
</feature>
<sequence>MISLQAAQTALAKFKDECQKVQDLRLREAQEQESARFSGLERDHKISIARYEEKLQEIESRHKDEQMGLRHKCEDEKEQLRNKYNAERTSADAQHEEEKEEIRKMYEMRFEEEKRSLRIMRWRATSQLLDKFNPLMIMVKVTPQTKQQETKHMRKLDEFTYRFDSITMTNPQRQNRLTTYECDQVFYARDERQAGSTNKLVFDDISHMVDSTMKGRNFVLLAYGATATGKSYTFLQGTPEDPSIIRRAIDMVYQNGFTTSLVCIQDYKGEENPTELVSGKRLRVRMGPDYWCPEYQDGGSLLGNPTSPREDTIKAVKSALKRRQTGQTTHNDVSSRSHALFVLQIYDSCGDPQGILTIVDLAGKENLGVNISTTQRQESEYIKSSVNNLKEILIAIASSERTLGSESLPLSARGWIGKFMADMSHPRPRSVRQSSSPAHTNPRYRAFSRRSASTRRSGEQGGYLSDEDNDSLYESADLTSVASETDDDTTSTASGIDRIEVADLVKDGAAEILDVEMDNVLHRSSQRTPSEEISMPLSPPLTKERHINVRVSELSNPSPARRSASVTHNPNKNESINVDPWNNVDDTVWECEPYDLVTVVKILQRFLNNNECTANLQAVHRTLQALDQAPQWTESMTNNLRTLAAIVLPTHTIVPRAEVDRLICEARTAAPIVHCPPDCVVIKKAQLQALEAGIVSENYMVIEKSQFRNLQAKAIPENHVLLTCTEHERLLQQASGSKSGQNSGDGDSEGNTQRTKPPRGVKKSVSKTVQWAIRFERLTMSSIKAACAPSIMSMLSKSAAENLTANIAPLIPANGKTRARRSIDVMTSRLLFMHQMDTFSAVHMLLMIFFFIETYSAENSKEKFFREHSHFLSEDVGSMRSVYVKLPKLFEKGVEERWQRFVESHPECEIEFAAWCARLAEWRKMASFYVFFATRLGLGSLLWLSHELRQDAMWGYSYTKMEGAFEHLEKIGIPRLCVDSGANQLVKEMIELLLEDF</sequence>
<feature type="region of interest" description="Disordered" evidence="2">
    <location>
        <begin position="732"/>
        <end position="765"/>
    </location>
</feature>
<evidence type="ECO:0000313" key="4">
    <source>
        <dbReference type="EMBL" id="KAF2123738.1"/>
    </source>
</evidence>
<keyword evidence="5" id="KW-1185">Reference proteome</keyword>
<feature type="region of interest" description="Disordered" evidence="2">
    <location>
        <begin position="425"/>
        <end position="471"/>
    </location>
</feature>
<feature type="compositionally biased region" description="Basic residues" evidence="2">
    <location>
        <begin position="756"/>
        <end position="765"/>
    </location>
</feature>
<accession>A0A6A5ZZ90</accession>
<protein>
    <recommendedName>
        <fullName evidence="3">Kinesin motor domain-containing protein</fullName>
    </recommendedName>
</protein>
<feature type="coiled-coil region" evidence="1">
    <location>
        <begin position="4"/>
        <end position="101"/>
    </location>
</feature>
<feature type="region of interest" description="Disordered" evidence="2">
    <location>
        <begin position="522"/>
        <end position="578"/>
    </location>
</feature>
<dbReference type="GO" id="GO:0007018">
    <property type="term" value="P:microtubule-based movement"/>
    <property type="evidence" value="ECO:0007669"/>
    <property type="project" value="InterPro"/>
</dbReference>
<organism evidence="4 5">
    <name type="scientific">Dothidotthia symphoricarpi CBS 119687</name>
    <dbReference type="NCBI Taxonomy" id="1392245"/>
    <lineage>
        <taxon>Eukaryota</taxon>
        <taxon>Fungi</taxon>
        <taxon>Dikarya</taxon>
        <taxon>Ascomycota</taxon>
        <taxon>Pezizomycotina</taxon>
        <taxon>Dothideomycetes</taxon>
        <taxon>Pleosporomycetidae</taxon>
        <taxon>Pleosporales</taxon>
        <taxon>Dothidotthiaceae</taxon>
        <taxon>Dothidotthia</taxon>
    </lineage>
</organism>
<dbReference type="InterPro" id="IPR036961">
    <property type="entry name" value="Kinesin_motor_dom_sf"/>
</dbReference>
<dbReference type="Gene3D" id="3.40.850.10">
    <property type="entry name" value="Kinesin motor domain"/>
    <property type="match status" value="1"/>
</dbReference>
<dbReference type="GO" id="GO:0005874">
    <property type="term" value="C:microtubule"/>
    <property type="evidence" value="ECO:0007669"/>
    <property type="project" value="TreeGrafter"/>
</dbReference>
<feature type="domain" description="Kinesin motor" evidence="3">
    <location>
        <begin position="132"/>
        <end position="574"/>
    </location>
</feature>
<gene>
    <name evidence="4" type="ORF">P153DRAFT_401645</name>
</gene>
<dbReference type="RefSeq" id="XP_033518132.1">
    <property type="nucleotide sequence ID" value="XM_033671922.1"/>
</dbReference>
<keyword evidence="1" id="KW-0175">Coiled coil</keyword>
<evidence type="ECO:0000313" key="5">
    <source>
        <dbReference type="Proteomes" id="UP000799771"/>
    </source>
</evidence>
<dbReference type="GO" id="GO:0005524">
    <property type="term" value="F:ATP binding"/>
    <property type="evidence" value="ECO:0007669"/>
    <property type="project" value="InterPro"/>
</dbReference>
<dbReference type="EMBL" id="ML977522">
    <property type="protein sequence ID" value="KAF2123738.1"/>
    <property type="molecule type" value="Genomic_DNA"/>
</dbReference>
<dbReference type="SUPFAM" id="SSF52540">
    <property type="entry name" value="P-loop containing nucleoside triphosphate hydrolases"/>
    <property type="match status" value="1"/>
</dbReference>
<dbReference type="Proteomes" id="UP000799771">
    <property type="component" value="Unassembled WGS sequence"/>
</dbReference>
<evidence type="ECO:0000256" key="1">
    <source>
        <dbReference type="SAM" id="Coils"/>
    </source>
</evidence>
<reference evidence="4" key="1">
    <citation type="journal article" date="2020" name="Stud. Mycol.">
        <title>101 Dothideomycetes genomes: a test case for predicting lifestyles and emergence of pathogens.</title>
        <authorList>
            <person name="Haridas S."/>
            <person name="Albert R."/>
            <person name="Binder M."/>
            <person name="Bloem J."/>
            <person name="Labutti K."/>
            <person name="Salamov A."/>
            <person name="Andreopoulos B."/>
            <person name="Baker S."/>
            <person name="Barry K."/>
            <person name="Bills G."/>
            <person name="Bluhm B."/>
            <person name="Cannon C."/>
            <person name="Castanera R."/>
            <person name="Culley D."/>
            <person name="Daum C."/>
            <person name="Ezra D."/>
            <person name="Gonzalez J."/>
            <person name="Henrissat B."/>
            <person name="Kuo A."/>
            <person name="Liang C."/>
            <person name="Lipzen A."/>
            <person name="Lutzoni F."/>
            <person name="Magnuson J."/>
            <person name="Mondo S."/>
            <person name="Nolan M."/>
            <person name="Ohm R."/>
            <person name="Pangilinan J."/>
            <person name="Park H.-J."/>
            <person name="Ramirez L."/>
            <person name="Alfaro M."/>
            <person name="Sun H."/>
            <person name="Tritt A."/>
            <person name="Yoshinaga Y."/>
            <person name="Zwiers L.-H."/>
            <person name="Turgeon B."/>
            <person name="Goodwin S."/>
            <person name="Spatafora J."/>
            <person name="Crous P."/>
            <person name="Grigoriev I."/>
        </authorList>
    </citation>
    <scope>NUCLEOTIDE SEQUENCE</scope>
    <source>
        <strain evidence="4">CBS 119687</strain>
    </source>
</reference>
<evidence type="ECO:0000259" key="3">
    <source>
        <dbReference type="SMART" id="SM00129"/>
    </source>
</evidence>
<dbReference type="PRINTS" id="PR00380">
    <property type="entry name" value="KINESINHEAVY"/>
</dbReference>
<dbReference type="InterPro" id="IPR027640">
    <property type="entry name" value="Kinesin-like_fam"/>
</dbReference>
<dbReference type="Pfam" id="PF00225">
    <property type="entry name" value="Kinesin"/>
    <property type="match status" value="2"/>
</dbReference>
<dbReference type="GO" id="GO:0003777">
    <property type="term" value="F:microtubule motor activity"/>
    <property type="evidence" value="ECO:0007669"/>
    <property type="project" value="InterPro"/>
</dbReference>
<dbReference type="OrthoDB" id="3176171at2759"/>
<dbReference type="SMART" id="SM00129">
    <property type="entry name" value="KISc"/>
    <property type="match status" value="1"/>
</dbReference>
<proteinExistence type="predicted"/>
<dbReference type="InterPro" id="IPR027417">
    <property type="entry name" value="P-loop_NTPase"/>
</dbReference>
<dbReference type="AlphaFoldDB" id="A0A6A5ZZ90"/>
<dbReference type="GO" id="GO:0008017">
    <property type="term" value="F:microtubule binding"/>
    <property type="evidence" value="ECO:0007669"/>
    <property type="project" value="InterPro"/>
</dbReference>